<name>A0A2C9VNV8_MANES</name>
<gene>
    <name evidence="1" type="ORF">MANES_06G079200</name>
</gene>
<dbReference type="EMBL" id="CM004392">
    <property type="protein sequence ID" value="OAY47433.1"/>
    <property type="molecule type" value="Genomic_DNA"/>
</dbReference>
<reference evidence="1" key="1">
    <citation type="submission" date="2016-02" db="EMBL/GenBank/DDBJ databases">
        <title>WGS assembly of Manihot esculenta.</title>
        <authorList>
            <person name="Bredeson J.V."/>
            <person name="Prochnik S.E."/>
            <person name="Lyons J.B."/>
            <person name="Schmutz J."/>
            <person name="Grimwood J."/>
            <person name="Vrebalov J."/>
            <person name="Bart R.S."/>
            <person name="Amuge T."/>
            <person name="Ferguson M.E."/>
            <person name="Green R."/>
            <person name="Putnam N."/>
            <person name="Stites J."/>
            <person name="Rounsley S."/>
            <person name="Rokhsar D.S."/>
        </authorList>
    </citation>
    <scope>NUCLEOTIDE SEQUENCE [LARGE SCALE GENOMIC DNA]</scope>
    <source>
        <tissue evidence="1">Leaf</tissue>
    </source>
</reference>
<protein>
    <submittedName>
        <fullName evidence="1">Uncharacterized protein</fullName>
    </submittedName>
</protein>
<dbReference type="AlphaFoldDB" id="A0A2C9VNV8"/>
<evidence type="ECO:0000313" key="1">
    <source>
        <dbReference type="EMBL" id="OAY47433.1"/>
    </source>
</evidence>
<sequence length="45" mass="5348">MTTSCPNIKINDRKQISKHLLHQNDFFFWHTSSHVLVYFLGRATD</sequence>
<organism evidence="1">
    <name type="scientific">Manihot esculenta</name>
    <name type="common">Cassava</name>
    <name type="synonym">Jatropha manihot</name>
    <dbReference type="NCBI Taxonomy" id="3983"/>
    <lineage>
        <taxon>Eukaryota</taxon>
        <taxon>Viridiplantae</taxon>
        <taxon>Streptophyta</taxon>
        <taxon>Embryophyta</taxon>
        <taxon>Tracheophyta</taxon>
        <taxon>Spermatophyta</taxon>
        <taxon>Magnoliopsida</taxon>
        <taxon>eudicotyledons</taxon>
        <taxon>Gunneridae</taxon>
        <taxon>Pentapetalae</taxon>
        <taxon>rosids</taxon>
        <taxon>fabids</taxon>
        <taxon>Malpighiales</taxon>
        <taxon>Euphorbiaceae</taxon>
        <taxon>Crotonoideae</taxon>
        <taxon>Manihoteae</taxon>
        <taxon>Manihot</taxon>
    </lineage>
</organism>
<proteinExistence type="predicted"/>
<accession>A0A2C9VNV8</accession>